<dbReference type="Proteomes" id="UP000252519">
    <property type="component" value="Unassembled WGS sequence"/>
</dbReference>
<keyword evidence="4" id="KW-1185">Reference proteome</keyword>
<dbReference type="AlphaFoldDB" id="A0A368FT65"/>
<feature type="region of interest" description="Disordered" evidence="1">
    <location>
        <begin position="36"/>
        <end position="60"/>
    </location>
</feature>
<feature type="compositionally biased region" description="Basic and acidic residues" evidence="1">
    <location>
        <begin position="37"/>
        <end position="53"/>
    </location>
</feature>
<keyword evidence="2" id="KW-0472">Membrane</keyword>
<keyword evidence="2" id="KW-0812">Transmembrane</keyword>
<organism evidence="3 4">
    <name type="scientific">Ancylostoma caninum</name>
    <name type="common">Dog hookworm</name>
    <dbReference type="NCBI Taxonomy" id="29170"/>
    <lineage>
        <taxon>Eukaryota</taxon>
        <taxon>Metazoa</taxon>
        <taxon>Ecdysozoa</taxon>
        <taxon>Nematoda</taxon>
        <taxon>Chromadorea</taxon>
        <taxon>Rhabditida</taxon>
        <taxon>Rhabditina</taxon>
        <taxon>Rhabditomorpha</taxon>
        <taxon>Strongyloidea</taxon>
        <taxon>Ancylostomatidae</taxon>
        <taxon>Ancylostomatinae</taxon>
        <taxon>Ancylostoma</taxon>
    </lineage>
</organism>
<proteinExistence type="predicted"/>
<gene>
    <name evidence="3" type="ORF">ANCCAN_19961</name>
</gene>
<reference evidence="3 4" key="1">
    <citation type="submission" date="2014-10" db="EMBL/GenBank/DDBJ databases">
        <title>Draft genome of the hookworm Ancylostoma caninum.</title>
        <authorList>
            <person name="Mitreva M."/>
        </authorList>
    </citation>
    <scope>NUCLEOTIDE SEQUENCE [LARGE SCALE GENOMIC DNA]</scope>
    <source>
        <strain evidence="3 4">Baltimore</strain>
    </source>
</reference>
<evidence type="ECO:0000256" key="1">
    <source>
        <dbReference type="SAM" id="MobiDB-lite"/>
    </source>
</evidence>
<evidence type="ECO:0000256" key="2">
    <source>
        <dbReference type="SAM" id="Phobius"/>
    </source>
</evidence>
<evidence type="ECO:0000313" key="3">
    <source>
        <dbReference type="EMBL" id="RCN34199.1"/>
    </source>
</evidence>
<accession>A0A368FT65</accession>
<feature type="transmembrane region" description="Helical" evidence="2">
    <location>
        <begin position="12"/>
        <end position="29"/>
    </location>
</feature>
<dbReference type="EMBL" id="JOJR01000812">
    <property type="protein sequence ID" value="RCN34199.1"/>
    <property type="molecule type" value="Genomic_DNA"/>
</dbReference>
<comment type="caution">
    <text evidence="3">The sequence shown here is derived from an EMBL/GenBank/DDBJ whole genome shotgun (WGS) entry which is preliminary data.</text>
</comment>
<keyword evidence="2" id="KW-1133">Transmembrane helix</keyword>
<sequence length="60" mass="7060">MTEVSVLRVRTVAVFALMLLVVFLVVTWYRRHYVRRSSHDERTKKNAEVREKQSAPATDL</sequence>
<name>A0A368FT65_ANCCA</name>
<protein>
    <submittedName>
        <fullName evidence="3">Uncharacterized protein</fullName>
    </submittedName>
</protein>
<evidence type="ECO:0000313" key="4">
    <source>
        <dbReference type="Proteomes" id="UP000252519"/>
    </source>
</evidence>